<evidence type="ECO:0000256" key="5">
    <source>
        <dbReference type="ARBA" id="ARBA00022833"/>
    </source>
</evidence>
<evidence type="ECO:0000256" key="6">
    <source>
        <dbReference type="ARBA" id="ARBA00023242"/>
    </source>
</evidence>
<keyword evidence="11" id="KW-1185">Reference proteome</keyword>
<evidence type="ECO:0000313" key="11">
    <source>
        <dbReference type="Proteomes" id="UP000824596"/>
    </source>
</evidence>
<dbReference type="SMART" id="SM00355">
    <property type="entry name" value="ZnF_C2H2"/>
    <property type="match status" value="2"/>
</dbReference>
<feature type="region of interest" description="Disordered" evidence="8">
    <location>
        <begin position="57"/>
        <end position="139"/>
    </location>
</feature>
<evidence type="ECO:0000259" key="9">
    <source>
        <dbReference type="PROSITE" id="PS50157"/>
    </source>
</evidence>
<dbReference type="PROSITE" id="PS00028">
    <property type="entry name" value="ZINC_FINGER_C2H2_1"/>
    <property type="match status" value="1"/>
</dbReference>
<accession>A0A9P8N5F0</accession>
<evidence type="ECO:0000256" key="8">
    <source>
        <dbReference type="SAM" id="MobiDB-lite"/>
    </source>
</evidence>
<feature type="compositionally biased region" description="Basic and acidic residues" evidence="8">
    <location>
        <begin position="283"/>
        <end position="297"/>
    </location>
</feature>
<feature type="compositionally biased region" description="Polar residues" evidence="8">
    <location>
        <begin position="68"/>
        <end position="84"/>
    </location>
</feature>
<evidence type="ECO:0000313" key="10">
    <source>
        <dbReference type="EMBL" id="KAH0967119.1"/>
    </source>
</evidence>
<dbReference type="EMBL" id="JAIZPD010000002">
    <property type="protein sequence ID" value="KAH0967119.1"/>
    <property type="molecule type" value="Genomic_DNA"/>
</dbReference>
<evidence type="ECO:0000256" key="2">
    <source>
        <dbReference type="ARBA" id="ARBA00022723"/>
    </source>
</evidence>
<dbReference type="OrthoDB" id="4738706at2759"/>
<keyword evidence="3" id="KW-0677">Repeat</keyword>
<proteinExistence type="predicted"/>
<feature type="region of interest" description="Disordered" evidence="8">
    <location>
        <begin position="361"/>
        <end position="381"/>
    </location>
</feature>
<evidence type="ECO:0000256" key="1">
    <source>
        <dbReference type="ARBA" id="ARBA00004123"/>
    </source>
</evidence>
<feature type="compositionally biased region" description="Low complexity" evidence="8">
    <location>
        <begin position="116"/>
        <end position="126"/>
    </location>
</feature>
<dbReference type="GO" id="GO:0000785">
    <property type="term" value="C:chromatin"/>
    <property type="evidence" value="ECO:0007669"/>
    <property type="project" value="TreeGrafter"/>
</dbReference>
<feature type="compositionally biased region" description="Basic and acidic residues" evidence="8">
    <location>
        <begin position="315"/>
        <end position="333"/>
    </location>
</feature>
<organism evidence="10 11">
    <name type="scientific">Hirsutella rhossiliensis</name>
    <dbReference type="NCBI Taxonomy" id="111463"/>
    <lineage>
        <taxon>Eukaryota</taxon>
        <taxon>Fungi</taxon>
        <taxon>Dikarya</taxon>
        <taxon>Ascomycota</taxon>
        <taxon>Pezizomycotina</taxon>
        <taxon>Sordariomycetes</taxon>
        <taxon>Hypocreomycetidae</taxon>
        <taxon>Hypocreales</taxon>
        <taxon>Ophiocordycipitaceae</taxon>
        <taxon>Hirsutella</taxon>
    </lineage>
</organism>
<dbReference type="PROSITE" id="PS50157">
    <property type="entry name" value="ZINC_FINGER_C2H2_2"/>
    <property type="match status" value="2"/>
</dbReference>
<evidence type="ECO:0000256" key="3">
    <source>
        <dbReference type="ARBA" id="ARBA00022737"/>
    </source>
</evidence>
<name>A0A9P8N5F0_9HYPO</name>
<dbReference type="GO" id="GO:0000981">
    <property type="term" value="F:DNA-binding transcription factor activity, RNA polymerase II-specific"/>
    <property type="evidence" value="ECO:0007669"/>
    <property type="project" value="InterPro"/>
</dbReference>
<keyword evidence="2" id="KW-0479">Metal-binding</keyword>
<dbReference type="GO" id="GO:0005634">
    <property type="term" value="C:nucleus"/>
    <property type="evidence" value="ECO:0007669"/>
    <property type="project" value="UniProtKB-SubCell"/>
</dbReference>
<comment type="subcellular location">
    <subcellularLocation>
        <location evidence="1">Nucleus</location>
    </subcellularLocation>
</comment>
<feature type="region of interest" description="Disordered" evidence="8">
    <location>
        <begin position="413"/>
        <end position="486"/>
    </location>
</feature>
<dbReference type="PANTHER" id="PTHR40626">
    <property type="entry name" value="MIP31509P"/>
    <property type="match status" value="1"/>
</dbReference>
<evidence type="ECO:0000256" key="4">
    <source>
        <dbReference type="ARBA" id="ARBA00022771"/>
    </source>
</evidence>
<dbReference type="RefSeq" id="XP_044724632.1">
    <property type="nucleotide sequence ID" value="XM_044860999.1"/>
</dbReference>
<dbReference type="GeneID" id="68351657"/>
<dbReference type="InterPro" id="IPR051059">
    <property type="entry name" value="VerF-like"/>
</dbReference>
<sequence>MASQQAVSVLAVASGDNSCQPDLVRRNCAKRKTIPSIIGQPRDPRHGPFQLAVPTKHALTRNPDKNPASGTATMDPNPVSTTSWLAPGAGTVPALSLPPPPDISHALDVRNRSRGAKGSPSSGPASLRPSNPFTERPTFSAPLSSTSSICSQNNLAPFVVNWSAFSVKEQSGAVRFQLERIIWRKAIATSLATDLVMFLIGHEHGLKPYPYIMNAEAAGRPYAQSMRPYRCDQCTQSFNRNHDLKRHKGIHLDVKPFPCKSCNKSFSRKDALKRHCLVRGCKAESPTRVEHTRDRQSAMDADTDESASQKCRIMVHTDDPPLRPASRDDEQRLMPDSQSPNGALSKAEQVEDAVLTVAELSTPTQQLSQTPRSDGSSVITERYVDKRKRQIVDRVVLHVTQWLRSRFDAAYKSAGRSSRGVSSPSGEPSGSGSTAKTSPAGKSGGGKRRKLVQTEDYEADNNDEDEQQDDEQNNGKSSPKGKHSKYACPYFKYYPAKYKDWRIWNISTDVIGSQDTAADAVGSLSKTSRAI</sequence>
<feature type="compositionally biased region" description="Low complexity" evidence="8">
    <location>
        <begin position="413"/>
        <end position="433"/>
    </location>
</feature>
<keyword evidence="4 7" id="KW-0863">Zinc-finger</keyword>
<keyword evidence="6" id="KW-0539">Nucleus</keyword>
<dbReference type="InterPro" id="IPR036236">
    <property type="entry name" value="Znf_C2H2_sf"/>
</dbReference>
<dbReference type="AlphaFoldDB" id="A0A9P8N5F0"/>
<comment type="caution">
    <text evidence="10">The sequence shown here is derived from an EMBL/GenBank/DDBJ whole genome shotgun (WGS) entry which is preliminary data.</text>
</comment>
<dbReference type="FunFam" id="3.30.160.60:FF:000100">
    <property type="entry name" value="Zinc finger 45-like"/>
    <property type="match status" value="2"/>
</dbReference>
<evidence type="ECO:0000256" key="7">
    <source>
        <dbReference type="PROSITE-ProRule" id="PRU00042"/>
    </source>
</evidence>
<dbReference type="InterPro" id="IPR013087">
    <property type="entry name" value="Znf_C2H2_type"/>
</dbReference>
<feature type="domain" description="C2H2-type" evidence="9">
    <location>
        <begin position="257"/>
        <end position="275"/>
    </location>
</feature>
<dbReference type="Gene3D" id="3.30.160.60">
    <property type="entry name" value="Classic Zinc Finger"/>
    <property type="match status" value="2"/>
</dbReference>
<keyword evidence="5" id="KW-0862">Zinc</keyword>
<dbReference type="Proteomes" id="UP000824596">
    <property type="component" value="Unassembled WGS sequence"/>
</dbReference>
<dbReference type="GO" id="GO:0000978">
    <property type="term" value="F:RNA polymerase II cis-regulatory region sequence-specific DNA binding"/>
    <property type="evidence" value="ECO:0007669"/>
    <property type="project" value="InterPro"/>
</dbReference>
<feature type="compositionally biased region" description="Polar residues" evidence="8">
    <location>
        <begin position="361"/>
        <end position="379"/>
    </location>
</feature>
<protein>
    <recommendedName>
        <fullName evidence="9">C2H2-type domain-containing protein</fullName>
    </recommendedName>
</protein>
<dbReference type="Pfam" id="PF00096">
    <property type="entry name" value="zf-C2H2"/>
    <property type="match status" value="2"/>
</dbReference>
<gene>
    <name evidence="10" type="ORF">HRG_02528</name>
</gene>
<dbReference type="SUPFAM" id="SSF57667">
    <property type="entry name" value="beta-beta-alpha zinc fingers"/>
    <property type="match status" value="1"/>
</dbReference>
<feature type="domain" description="C2H2-type" evidence="9">
    <location>
        <begin position="229"/>
        <end position="256"/>
    </location>
</feature>
<reference evidence="10" key="1">
    <citation type="submission" date="2021-09" db="EMBL/GenBank/DDBJ databases">
        <title>A high-quality genome of the endoparasitic fungus Hirsutella rhossiliensis with a comparison of Hirsutella genomes reveals transposable elements contributing to genome size variation.</title>
        <authorList>
            <person name="Lin R."/>
            <person name="Jiao Y."/>
            <person name="Sun X."/>
            <person name="Ling J."/>
            <person name="Xie B."/>
            <person name="Cheng X."/>
        </authorList>
    </citation>
    <scope>NUCLEOTIDE SEQUENCE</scope>
    <source>
        <strain evidence="10">HR02</strain>
    </source>
</reference>
<feature type="region of interest" description="Disordered" evidence="8">
    <location>
        <begin position="283"/>
        <end position="348"/>
    </location>
</feature>
<dbReference type="GO" id="GO:0008270">
    <property type="term" value="F:zinc ion binding"/>
    <property type="evidence" value="ECO:0007669"/>
    <property type="project" value="UniProtKB-KW"/>
</dbReference>
<feature type="compositionally biased region" description="Acidic residues" evidence="8">
    <location>
        <begin position="455"/>
        <end position="472"/>
    </location>
</feature>
<dbReference type="PANTHER" id="PTHR40626:SF31">
    <property type="entry name" value="TRANSCRIPTIONAL ACTIVATOR_REPRESSOR MOT3"/>
    <property type="match status" value="1"/>
</dbReference>